<dbReference type="EMBL" id="FUYB01000002">
    <property type="protein sequence ID" value="SKA69742.1"/>
    <property type="molecule type" value="Genomic_DNA"/>
</dbReference>
<dbReference type="OrthoDB" id="6170015at2"/>
<feature type="domain" description="Glycine zipper 2TM" evidence="2">
    <location>
        <begin position="30"/>
        <end position="71"/>
    </location>
</feature>
<gene>
    <name evidence="3" type="ORF">SAMN02745130_00566</name>
</gene>
<protein>
    <submittedName>
        <fullName evidence="3">Surface antigen</fullName>
    </submittedName>
</protein>
<organism evidence="3 4">
    <name type="scientific">Thiothrix eikelboomii</name>
    <dbReference type="NCBI Taxonomy" id="92487"/>
    <lineage>
        <taxon>Bacteria</taxon>
        <taxon>Pseudomonadati</taxon>
        <taxon>Pseudomonadota</taxon>
        <taxon>Gammaproteobacteria</taxon>
        <taxon>Thiotrichales</taxon>
        <taxon>Thiotrichaceae</taxon>
        <taxon>Thiothrix</taxon>
    </lineage>
</organism>
<dbReference type="RefSeq" id="WP_078921054.1">
    <property type="nucleotide sequence ID" value="NZ_FUYB01000002.1"/>
</dbReference>
<accession>A0A1T4VXL1</accession>
<feature type="chain" id="PRO_5012029737" evidence="1">
    <location>
        <begin position="21"/>
        <end position="154"/>
    </location>
</feature>
<evidence type="ECO:0000256" key="1">
    <source>
        <dbReference type="SAM" id="SignalP"/>
    </source>
</evidence>
<keyword evidence="1" id="KW-0732">Signal</keyword>
<dbReference type="Pfam" id="PF05433">
    <property type="entry name" value="Rick_17kDa_Anti"/>
    <property type="match status" value="1"/>
</dbReference>
<dbReference type="GO" id="GO:0019867">
    <property type="term" value="C:outer membrane"/>
    <property type="evidence" value="ECO:0007669"/>
    <property type="project" value="InterPro"/>
</dbReference>
<dbReference type="PROSITE" id="PS51257">
    <property type="entry name" value="PROKAR_LIPOPROTEIN"/>
    <property type="match status" value="1"/>
</dbReference>
<evidence type="ECO:0000313" key="4">
    <source>
        <dbReference type="Proteomes" id="UP000190460"/>
    </source>
</evidence>
<reference evidence="3 4" key="1">
    <citation type="submission" date="2017-02" db="EMBL/GenBank/DDBJ databases">
        <authorList>
            <person name="Peterson S.W."/>
        </authorList>
    </citation>
    <scope>NUCLEOTIDE SEQUENCE [LARGE SCALE GENOMIC DNA]</scope>
    <source>
        <strain evidence="3 4">ATCC 49788</strain>
    </source>
</reference>
<evidence type="ECO:0000259" key="2">
    <source>
        <dbReference type="Pfam" id="PF05433"/>
    </source>
</evidence>
<name>A0A1T4VXL1_9GAMM</name>
<dbReference type="AlphaFoldDB" id="A0A1T4VXL1"/>
<proteinExistence type="predicted"/>
<feature type="signal peptide" evidence="1">
    <location>
        <begin position="1"/>
        <end position="20"/>
    </location>
</feature>
<dbReference type="InterPro" id="IPR008816">
    <property type="entry name" value="Gly_zipper_2TM_dom"/>
</dbReference>
<dbReference type="STRING" id="92487.SAMN02745130_00566"/>
<keyword evidence="4" id="KW-1185">Reference proteome</keyword>
<evidence type="ECO:0000313" key="3">
    <source>
        <dbReference type="EMBL" id="SKA69742.1"/>
    </source>
</evidence>
<dbReference type="Proteomes" id="UP000190460">
    <property type="component" value="Unassembled WGS sequence"/>
</dbReference>
<sequence length="154" mass="15969">MLNTTTKVAAALLATSFALAGCNPPNNTQGGAMMGAVLGGVAGNQFGKGDGKVAATIAGTMLGSYIGGQLGAQMDNYDRQQVGNAIYSGRPATWQNPNTGYSYTATPGNIYNSNYQGYQTACRPVTVVGYINGQQQNIQMNACRAANGQWQATN</sequence>